<evidence type="ECO:0000256" key="7">
    <source>
        <dbReference type="PROSITE-ProRule" id="PRU01373"/>
    </source>
</evidence>
<keyword evidence="4 7" id="KW-0133">Cell shape</keyword>
<dbReference type="CDD" id="cd16913">
    <property type="entry name" value="YkuD_like"/>
    <property type="match status" value="1"/>
</dbReference>
<dbReference type="eggNOG" id="COG3034">
    <property type="taxonomic scope" value="Bacteria"/>
</dbReference>
<dbReference type="GO" id="GO:0016740">
    <property type="term" value="F:transferase activity"/>
    <property type="evidence" value="ECO:0007669"/>
    <property type="project" value="UniProtKB-KW"/>
</dbReference>
<dbReference type="GO" id="GO:0009252">
    <property type="term" value="P:peptidoglycan biosynthetic process"/>
    <property type="evidence" value="ECO:0007669"/>
    <property type="project" value="UniProtKB-UniPathway"/>
</dbReference>
<evidence type="ECO:0000256" key="2">
    <source>
        <dbReference type="ARBA" id="ARBA00005992"/>
    </source>
</evidence>
<keyword evidence="3" id="KW-0808">Transferase</keyword>
<feature type="active site" description="Nucleophile" evidence="7">
    <location>
        <position position="162"/>
    </location>
</feature>
<comment type="similarity">
    <text evidence="2">Belongs to the YkuD family.</text>
</comment>
<comment type="caution">
    <text evidence="9">The sequence shown here is derived from an EMBL/GenBank/DDBJ whole genome shotgun (WGS) entry which is preliminary data.</text>
</comment>
<dbReference type="InterPro" id="IPR038063">
    <property type="entry name" value="Transpep_catalytic_dom"/>
</dbReference>
<keyword evidence="10" id="KW-1185">Reference proteome</keyword>
<dbReference type="Proteomes" id="UP000011910">
    <property type="component" value="Unassembled WGS sequence"/>
</dbReference>
<gene>
    <name evidence="9" type="ORF">ADICEAN_01786</name>
</gene>
<organism evidence="9 10">
    <name type="scientific">Cesiribacter andamanensis AMV16</name>
    <dbReference type="NCBI Taxonomy" id="1279009"/>
    <lineage>
        <taxon>Bacteria</taxon>
        <taxon>Pseudomonadati</taxon>
        <taxon>Bacteroidota</taxon>
        <taxon>Cytophagia</taxon>
        <taxon>Cytophagales</taxon>
        <taxon>Cesiribacteraceae</taxon>
        <taxon>Cesiribacter</taxon>
    </lineage>
</organism>
<dbReference type="EMBL" id="AODQ01000036">
    <property type="protein sequence ID" value="EMR03057.1"/>
    <property type="molecule type" value="Genomic_DNA"/>
</dbReference>
<reference evidence="9 10" key="1">
    <citation type="journal article" date="2013" name="Genome Announc.">
        <title>Draft Genome Sequence of Cesiribacter andamanensis Strain AMV16T, Isolated from a Soil Sample from a Mud Volcano in the Andaman Islands, India.</title>
        <authorList>
            <person name="Shivaji S."/>
            <person name="Ara S."/>
            <person name="Begum Z."/>
            <person name="Srinivas T.N."/>
            <person name="Singh A."/>
            <person name="Kumar Pinnaka A."/>
        </authorList>
    </citation>
    <scope>NUCLEOTIDE SEQUENCE [LARGE SCALE GENOMIC DNA]</scope>
    <source>
        <strain evidence="9 10">AMV16</strain>
    </source>
</reference>
<dbReference type="GO" id="GO:0071555">
    <property type="term" value="P:cell wall organization"/>
    <property type="evidence" value="ECO:0007669"/>
    <property type="project" value="UniProtKB-UniRule"/>
</dbReference>
<comment type="pathway">
    <text evidence="1 7">Cell wall biogenesis; peptidoglycan biosynthesis.</text>
</comment>
<name>M7N705_9BACT</name>
<evidence type="ECO:0000259" key="8">
    <source>
        <dbReference type="PROSITE" id="PS52029"/>
    </source>
</evidence>
<evidence type="ECO:0000313" key="9">
    <source>
        <dbReference type="EMBL" id="EMR03057.1"/>
    </source>
</evidence>
<evidence type="ECO:0000256" key="3">
    <source>
        <dbReference type="ARBA" id="ARBA00022679"/>
    </source>
</evidence>
<dbReference type="PANTHER" id="PTHR36699">
    <property type="entry name" value="LD-TRANSPEPTIDASE"/>
    <property type="match status" value="1"/>
</dbReference>
<dbReference type="GO" id="GO:0004180">
    <property type="term" value="F:carboxypeptidase activity"/>
    <property type="evidence" value="ECO:0007669"/>
    <property type="project" value="UniProtKB-ARBA"/>
</dbReference>
<dbReference type="STRING" id="1279009.ADICEAN_01786"/>
<accession>M7N705</accession>
<feature type="active site" description="Proton donor/acceptor" evidence="7">
    <location>
        <position position="154"/>
    </location>
</feature>
<dbReference type="PATRIC" id="fig|1279009.4.peg.1815"/>
<dbReference type="UniPathway" id="UPA00219"/>
<evidence type="ECO:0000256" key="1">
    <source>
        <dbReference type="ARBA" id="ARBA00004752"/>
    </source>
</evidence>
<feature type="domain" description="L,D-TPase catalytic" evidence="8">
    <location>
        <begin position="60"/>
        <end position="193"/>
    </location>
</feature>
<dbReference type="PROSITE" id="PS52029">
    <property type="entry name" value="LD_TPASE"/>
    <property type="match status" value="1"/>
</dbReference>
<dbReference type="GO" id="GO:0008360">
    <property type="term" value="P:regulation of cell shape"/>
    <property type="evidence" value="ECO:0007669"/>
    <property type="project" value="UniProtKB-UniRule"/>
</dbReference>
<evidence type="ECO:0000256" key="4">
    <source>
        <dbReference type="ARBA" id="ARBA00022960"/>
    </source>
</evidence>
<keyword evidence="6 7" id="KW-0961">Cell wall biogenesis/degradation</keyword>
<dbReference type="OrthoDB" id="9809748at2"/>
<evidence type="ECO:0000313" key="10">
    <source>
        <dbReference type="Proteomes" id="UP000011910"/>
    </source>
</evidence>
<dbReference type="PANTHER" id="PTHR36699:SF1">
    <property type="entry name" value="L,D-TRANSPEPTIDASE YAFK-RELATED"/>
    <property type="match status" value="1"/>
</dbReference>
<dbReference type="Pfam" id="PF03734">
    <property type="entry name" value="YkuD"/>
    <property type="match status" value="1"/>
</dbReference>
<proteinExistence type="inferred from homology"/>
<keyword evidence="5 7" id="KW-0573">Peptidoglycan synthesis</keyword>
<dbReference type="InterPro" id="IPR005490">
    <property type="entry name" value="LD_TPept_cat_dom"/>
</dbReference>
<evidence type="ECO:0000256" key="6">
    <source>
        <dbReference type="ARBA" id="ARBA00023316"/>
    </source>
</evidence>
<dbReference type="AlphaFoldDB" id="M7N705"/>
<dbReference type="RefSeq" id="WP_009195182.1">
    <property type="nucleotide sequence ID" value="NZ_AODQ01000036.1"/>
</dbReference>
<dbReference type="SUPFAM" id="SSF141523">
    <property type="entry name" value="L,D-transpeptidase catalytic domain-like"/>
    <property type="match status" value="1"/>
</dbReference>
<evidence type="ECO:0000256" key="5">
    <source>
        <dbReference type="ARBA" id="ARBA00022984"/>
    </source>
</evidence>
<protein>
    <recommendedName>
        <fullName evidence="8">L,D-TPase catalytic domain-containing protein</fullName>
    </recommendedName>
</protein>
<sequence length="258" mass="29441">MKTLLAMFVLLLAHTYLLPRQSFKEEQLKFSRVREAYTSYEPRLRQDVLQAGTSLERMQILLIAFKEEKELELWVRDQDSPVYQKLKTYPICATSGISGPKRQSGDRQIPEGFYEIDRFNPVSNYFLSLGINYPNASDKAISPHANLGGDIFIHGGCSTIGCLPLTDPLMAELYVLAVEARANGQRSLPVYFFPSRLDKEGFARLQARYQAQPELLLFWKNLKEGHDLFMASRQALHYSIQKNGQYRFSQVHASGIAP</sequence>